<dbReference type="Gene3D" id="3.40.390.10">
    <property type="entry name" value="Collagenase (Catalytic Domain)"/>
    <property type="match status" value="1"/>
</dbReference>
<dbReference type="GO" id="GO:0004222">
    <property type="term" value="F:metalloendopeptidase activity"/>
    <property type="evidence" value="ECO:0007669"/>
    <property type="project" value="InterPro"/>
</dbReference>
<dbReference type="RefSeq" id="WP_103548562.1">
    <property type="nucleotide sequence ID" value="NZ_JBHJSK010000017.1"/>
</dbReference>
<keyword evidence="9" id="KW-1185">Reference proteome</keyword>
<dbReference type="Proteomes" id="UP000236178">
    <property type="component" value="Unassembled WGS sequence"/>
</dbReference>
<feature type="domain" description="Peptidase metallopeptidase" evidence="7">
    <location>
        <begin position="127"/>
        <end position="336"/>
    </location>
</feature>
<proteinExistence type="predicted"/>
<feature type="chain" id="PRO_5014169464" description="Peptidase metallopeptidase domain-containing protein" evidence="6">
    <location>
        <begin position="30"/>
        <end position="379"/>
    </location>
</feature>
<sequence>MHKRRPLGTAAITAAAAVLPITLAAPAGAATYKTVTAKAYSCTSGSYTPKKGFSCTYRYYKTVTARVYTSGSVYMKNTAGKWVAANYRYSATSKALYMKAPTPTKAATTNTGRATSYEYLASGSNKVFAYWDKCTPITWKVDFTALNKRSGKATTELTRLKSAFTALSAASGYRFTYKGTTVASNGEDKNGSPAGNGPSRMFKAPTGADITVSYSSTHVTGYNWRETANTYAIGLGGNSWIGPYSTVTDDRFAFRHFDGFALFDADFVHANEVAPDPFRSKGVDQIKATYLHELGHALGLGHTTDRYQIMYPSVQRDVPTRFGAGDIAGLKKLAAQPCFAPDSDEGPAAQPLRATRPTDTAPVPGPGKERSLPRTGSLR</sequence>
<dbReference type="GO" id="GO:0031012">
    <property type="term" value="C:extracellular matrix"/>
    <property type="evidence" value="ECO:0007669"/>
    <property type="project" value="InterPro"/>
</dbReference>
<keyword evidence="4" id="KW-0862">Zinc</keyword>
<dbReference type="InterPro" id="IPR006026">
    <property type="entry name" value="Peptidase_Metallo"/>
</dbReference>
<name>A0A2I0SUQ7_9ACTN</name>
<evidence type="ECO:0000256" key="5">
    <source>
        <dbReference type="SAM" id="MobiDB-lite"/>
    </source>
</evidence>
<evidence type="ECO:0000256" key="1">
    <source>
        <dbReference type="ARBA" id="ARBA00022670"/>
    </source>
</evidence>
<dbReference type="GO" id="GO:0008270">
    <property type="term" value="F:zinc ion binding"/>
    <property type="evidence" value="ECO:0007669"/>
    <property type="project" value="InterPro"/>
</dbReference>
<feature type="signal peptide" evidence="6">
    <location>
        <begin position="1"/>
        <end position="29"/>
    </location>
</feature>
<dbReference type="InterPro" id="IPR021190">
    <property type="entry name" value="Pept_M10A"/>
</dbReference>
<keyword evidence="6" id="KW-0732">Signal</keyword>
<dbReference type="Pfam" id="PF00413">
    <property type="entry name" value="Peptidase_M10"/>
    <property type="match status" value="1"/>
</dbReference>
<dbReference type="SUPFAM" id="SSF55486">
    <property type="entry name" value="Metalloproteases ('zincins'), catalytic domain"/>
    <property type="match status" value="1"/>
</dbReference>
<keyword evidence="2" id="KW-0479">Metal-binding</keyword>
<dbReference type="EMBL" id="PJOS01000009">
    <property type="protein sequence ID" value="PKT73613.1"/>
    <property type="molecule type" value="Genomic_DNA"/>
</dbReference>
<protein>
    <recommendedName>
        <fullName evidence="7">Peptidase metallopeptidase domain-containing protein</fullName>
    </recommendedName>
</protein>
<gene>
    <name evidence="8" type="ORF">CW362_07385</name>
</gene>
<dbReference type="InterPro" id="IPR001818">
    <property type="entry name" value="Pept_M10_metallopeptidase"/>
</dbReference>
<evidence type="ECO:0000313" key="8">
    <source>
        <dbReference type="EMBL" id="PKT73613.1"/>
    </source>
</evidence>
<comment type="caution">
    <text evidence="8">The sequence shown here is derived from an EMBL/GenBank/DDBJ whole genome shotgun (WGS) entry which is preliminary data.</text>
</comment>
<accession>A0A2I0SUQ7</accession>
<dbReference type="SMART" id="SM00235">
    <property type="entry name" value="ZnMc"/>
    <property type="match status" value="1"/>
</dbReference>
<evidence type="ECO:0000256" key="4">
    <source>
        <dbReference type="ARBA" id="ARBA00022833"/>
    </source>
</evidence>
<dbReference type="OrthoDB" id="4297752at2"/>
<keyword evidence="1" id="KW-0645">Protease</keyword>
<feature type="region of interest" description="Disordered" evidence="5">
    <location>
        <begin position="338"/>
        <end position="379"/>
    </location>
</feature>
<evidence type="ECO:0000256" key="6">
    <source>
        <dbReference type="SAM" id="SignalP"/>
    </source>
</evidence>
<dbReference type="GO" id="GO:0006508">
    <property type="term" value="P:proteolysis"/>
    <property type="evidence" value="ECO:0007669"/>
    <property type="project" value="UniProtKB-KW"/>
</dbReference>
<evidence type="ECO:0000256" key="2">
    <source>
        <dbReference type="ARBA" id="ARBA00022723"/>
    </source>
</evidence>
<evidence type="ECO:0000256" key="3">
    <source>
        <dbReference type="ARBA" id="ARBA00022801"/>
    </source>
</evidence>
<evidence type="ECO:0000259" key="7">
    <source>
        <dbReference type="SMART" id="SM00235"/>
    </source>
</evidence>
<dbReference type="InterPro" id="IPR024079">
    <property type="entry name" value="MetalloPept_cat_dom_sf"/>
</dbReference>
<organism evidence="8 9">
    <name type="scientific">Streptomyces populi</name>
    <dbReference type="NCBI Taxonomy" id="2058924"/>
    <lineage>
        <taxon>Bacteria</taxon>
        <taxon>Bacillati</taxon>
        <taxon>Actinomycetota</taxon>
        <taxon>Actinomycetes</taxon>
        <taxon>Kitasatosporales</taxon>
        <taxon>Streptomycetaceae</taxon>
        <taxon>Streptomyces</taxon>
    </lineage>
</organism>
<dbReference type="PRINTS" id="PR00138">
    <property type="entry name" value="MATRIXIN"/>
</dbReference>
<evidence type="ECO:0000313" key="9">
    <source>
        <dbReference type="Proteomes" id="UP000236178"/>
    </source>
</evidence>
<keyword evidence="3" id="KW-0378">Hydrolase</keyword>
<reference evidence="8 9" key="1">
    <citation type="submission" date="2017-12" db="EMBL/GenBank/DDBJ databases">
        <title>Streptomyces populusis sp. nov., a novel endophytic actinobacterium isolated from stems of Populus adenopoda Maxim.</title>
        <authorList>
            <person name="Wang Z."/>
        </authorList>
    </citation>
    <scope>NUCLEOTIDE SEQUENCE [LARGE SCALE GENOMIC DNA]</scope>
    <source>
        <strain evidence="8 9">A249</strain>
    </source>
</reference>
<dbReference type="AlphaFoldDB" id="A0A2I0SUQ7"/>